<dbReference type="EMBL" id="MVHG01000112">
    <property type="protein sequence ID" value="ORA07952.1"/>
    <property type="molecule type" value="Genomic_DNA"/>
</dbReference>
<comment type="caution">
    <text evidence="2">The sequence shown here is derived from an EMBL/GenBank/DDBJ whole genome shotgun (WGS) entry which is preliminary data.</text>
</comment>
<dbReference type="InterPro" id="IPR032710">
    <property type="entry name" value="NTF2-like_dom_sf"/>
</dbReference>
<dbReference type="Pfam" id="PF12680">
    <property type="entry name" value="SnoaL_2"/>
    <property type="match status" value="1"/>
</dbReference>
<dbReference type="InterPro" id="IPR037401">
    <property type="entry name" value="SnoaL-like"/>
</dbReference>
<dbReference type="Gene3D" id="3.10.450.50">
    <property type="match status" value="1"/>
</dbReference>
<proteinExistence type="predicted"/>
<keyword evidence="3" id="KW-1185">Reference proteome</keyword>
<gene>
    <name evidence="2" type="ORF">BST14_25585</name>
</gene>
<protein>
    <recommendedName>
        <fullName evidence="1">SnoaL-like domain-containing protein</fullName>
    </recommendedName>
</protein>
<dbReference type="SUPFAM" id="SSF54427">
    <property type="entry name" value="NTF2-like"/>
    <property type="match status" value="1"/>
</dbReference>
<dbReference type="RefSeq" id="WP_083067090.1">
    <property type="nucleotide sequence ID" value="NZ_MVHG01000112.1"/>
</dbReference>
<dbReference type="AlphaFoldDB" id="A0A1W9Z6H4"/>
<evidence type="ECO:0000313" key="2">
    <source>
        <dbReference type="EMBL" id="ORA07952.1"/>
    </source>
</evidence>
<dbReference type="OrthoDB" id="8080938at2"/>
<evidence type="ECO:0000313" key="3">
    <source>
        <dbReference type="Proteomes" id="UP000192707"/>
    </source>
</evidence>
<accession>A0A1W9Z6H4</accession>
<feature type="domain" description="SnoaL-like" evidence="1">
    <location>
        <begin position="12"/>
        <end position="99"/>
    </location>
</feature>
<evidence type="ECO:0000259" key="1">
    <source>
        <dbReference type="Pfam" id="PF12680"/>
    </source>
</evidence>
<dbReference type="Proteomes" id="UP000192707">
    <property type="component" value="Unassembled WGS sequence"/>
</dbReference>
<organism evidence="2 3">
    <name type="scientific">Mycobacterium arosiense ATCC BAA-1401 = DSM 45069</name>
    <dbReference type="NCBI Taxonomy" id="1265311"/>
    <lineage>
        <taxon>Bacteria</taxon>
        <taxon>Bacillati</taxon>
        <taxon>Actinomycetota</taxon>
        <taxon>Actinomycetes</taxon>
        <taxon>Mycobacteriales</taxon>
        <taxon>Mycobacteriaceae</taxon>
        <taxon>Mycobacterium</taxon>
        <taxon>Mycobacterium avium complex (MAC)</taxon>
    </lineage>
</organism>
<sequence length="113" mass="12309">MGHLPVRLPAPVRKAIDAVNKGDTAAFVALFSPKTGYVSHCGREFHGLDAIRSWSNHEFIGQQVKLRVANFYLTDEGDAVIIAEVVCDGLTSPNAITFHVDGELLANMRTSPF</sequence>
<name>A0A1W9Z6H4_MYCAI</name>
<reference evidence="2 3" key="1">
    <citation type="submission" date="2016-12" db="EMBL/GenBank/DDBJ databases">
        <title>The new phylogeny of genus Mycobacterium.</title>
        <authorList>
            <person name="Tortoli E."/>
            <person name="Trovato A."/>
            <person name="Cirillo D.M."/>
        </authorList>
    </citation>
    <scope>NUCLEOTIDE SEQUENCE [LARGE SCALE GENOMIC DNA]</scope>
    <source>
        <strain evidence="2 3">DSM 45069</strain>
    </source>
</reference>